<dbReference type="AlphaFoldDB" id="A0A2R4X3E8"/>
<dbReference type="PANTHER" id="PTHR42924:SF3">
    <property type="entry name" value="POLYMERASE_HISTIDINOL PHOSPHATASE N-TERMINAL DOMAIN-CONTAINING PROTEIN"/>
    <property type="match status" value="1"/>
</dbReference>
<dbReference type="PANTHER" id="PTHR42924">
    <property type="entry name" value="EXONUCLEASE"/>
    <property type="match status" value="1"/>
</dbReference>
<name>A0A2R4X3E8_9EURY</name>
<dbReference type="Proteomes" id="UP000244727">
    <property type="component" value="Chromosome"/>
</dbReference>
<dbReference type="GeneID" id="36513180"/>
<proteinExistence type="predicted"/>
<dbReference type="KEGG" id="harc:HARCEL1_11695"/>
<feature type="compositionally biased region" description="Polar residues" evidence="1">
    <location>
        <begin position="231"/>
        <end position="240"/>
    </location>
</feature>
<dbReference type="InterPro" id="IPR016195">
    <property type="entry name" value="Pol/histidinol_Pase-like"/>
</dbReference>
<accession>A0A2R4X3E8</accession>
<dbReference type="GO" id="GO:0035312">
    <property type="term" value="F:5'-3' DNA exonuclease activity"/>
    <property type="evidence" value="ECO:0007669"/>
    <property type="project" value="TreeGrafter"/>
</dbReference>
<evidence type="ECO:0000256" key="1">
    <source>
        <dbReference type="SAM" id="MobiDB-lite"/>
    </source>
</evidence>
<gene>
    <name evidence="2" type="ORF">HARCEL1_11695</name>
</gene>
<keyword evidence="3" id="KW-1185">Reference proteome</keyword>
<dbReference type="InterPro" id="IPR052018">
    <property type="entry name" value="PHP_domain"/>
</dbReference>
<dbReference type="SUPFAM" id="SSF89550">
    <property type="entry name" value="PHP domain-like"/>
    <property type="match status" value="1"/>
</dbReference>
<reference evidence="2 3" key="1">
    <citation type="submission" date="2018-04" db="EMBL/GenBank/DDBJ databases">
        <title>Halococcoides cellulosivorans gen. nov., sp. nov., an extremely halophilic cellulose-utilizing haloarchaeon from hypersaline lakes.</title>
        <authorList>
            <person name="Sorokin D.Y."/>
            <person name="Toshchakov S.V."/>
            <person name="Samarov N.I."/>
            <person name="Korzhenkov A."/>
            <person name="Kublanov I.V."/>
        </authorList>
    </citation>
    <scope>NUCLEOTIDE SEQUENCE [LARGE SCALE GENOMIC DNA]</scope>
    <source>
        <strain evidence="2 3">HArcel1</strain>
    </source>
</reference>
<protein>
    <submittedName>
        <fullName evidence="2">Histidinol-phosphatase</fullName>
    </submittedName>
</protein>
<evidence type="ECO:0000313" key="3">
    <source>
        <dbReference type="Proteomes" id="UP000244727"/>
    </source>
</evidence>
<dbReference type="GO" id="GO:0004534">
    <property type="term" value="F:5'-3' RNA exonuclease activity"/>
    <property type="evidence" value="ECO:0007669"/>
    <property type="project" value="TreeGrafter"/>
</dbReference>
<dbReference type="CDD" id="cd07432">
    <property type="entry name" value="PHP_HisPPase"/>
    <property type="match status" value="1"/>
</dbReference>
<sequence>MFTLDLHTHSRFFHGFESRPTAFDPVGARLIDAVARGHGLDGVALTNHDYNPDLSFDGIVTIPGIEISTTQGHVLVIGADPPTATDPGAMTPEAVIDLAAERDCATIIAHPFRDSTVRGVDAPFDAVELNGKHPRNRAFVERIAREREIPIVGGSDAHYPVEVGRAYTAVDADELTPASVVAAIRDGRVEARISEWPPHDLLRRVYRRLHRSKGVLETPTWDSEHTDRTASDGTSGPNSR</sequence>
<dbReference type="RefSeq" id="WP_108383770.1">
    <property type="nucleotide sequence ID" value="NZ_CP028858.1"/>
</dbReference>
<organism evidence="2 3">
    <name type="scientific">Halococcoides cellulosivorans</name>
    <dbReference type="NCBI Taxonomy" id="1679096"/>
    <lineage>
        <taxon>Archaea</taxon>
        <taxon>Methanobacteriati</taxon>
        <taxon>Methanobacteriota</taxon>
        <taxon>Stenosarchaea group</taxon>
        <taxon>Halobacteria</taxon>
        <taxon>Halobacteriales</taxon>
        <taxon>Haloarculaceae</taxon>
        <taxon>Halococcoides</taxon>
    </lineage>
</organism>
<dbReference type="Gene3D" id="3.20.20.140">
    <property type="entry name" value="Metal-dependent hydrolases"/>
    <property type="match status" value="1"/>
</dbReference>
<dbReference type="EMBL" id="CP028858">
    <property type="protein sequence ID" value="AWB28322.1"/>
    <property type="molecule type" value="Genomic_DNA"/>
</dbReference>
<dbReference type="Pfam" id="PF13263">
    <property type="entry name" value="PHP_C"/>
    <property type="match status" value="1"/>
</dbReference>
<feature type="region of interest" description="Disordered" evidence="1">
    <location>
        <begin position="219"/>
        <end position="240"/>
    </location>
</feature>
<evidence type="ECO:0000313" key="2">
    <source>
        <dbReference type="EMBL" id="AWB28322.1"/>
    </source>
</evidence>